<keyword evidence="3" id="KW-1185">Reference proteome</keyword>
<feature type="region of interest" description="Disordered" evidence="1">
    <location>
        <begin position="257"/>
        <end position="281"/>
    </location>
</feature>
<feature type="region of interest" description="Disordered" evidence="1">
    <location>
        <begin position="44"/>
        <end position="87"/>
    </location>
</feature>
<dbReference type="Proteomes" id="UP000807306">
    <property type="component" value="Unassembled WGS sequence"/>
</dbReference>
<sequence>MYAMRADTASGSYTANLLATDRATESTPIRHITKKLPCLKTRTPLRGQRRLGPSAASAEHSVSVAKKRKLMSPPRRPSSPNDVFMSTPWRQTVGRDSKPTSLNHGVCLNTPQQMKAKLALQQHDRHHDAIVVSTLPQYPFHCHEELLSMSGSQLRGVAAQFNARLPINSRLTTSGSTSSNQLRVEIEKLVGIVQEDGSTQFKLQISQPPDLANMSDGRLSPPPSSPLAKHASRKRNLRVLAPALMLESVAEEEVTLSRSLKRRRVSKNTSGEPEVKSSNRF</sequence>
<reference evidence="2" key="1">
    <citation type="submission" date="2020-11" db="EMBL/GenBank/DDBJ databases">
        <authorList>
            <consortium name="DOE Joint Genome Institute"/>
            <person name="Ahrendt S."/>
            <person name="Riley R."/>
            <person name="Andreopoulos W."/>
            <person name="Labutti K."/>
            <person name="Pangilinan J."/>
            <person name="Ruiz-Duenas F.J."/>
            <person name="Barrasa J.M."/>
            <person name="Sanchez-Garcia M."/>
            <person name="Camarero S."/>
            <person name="Miyauchi S."/>
            <person name="Serrano A."/>
            <person name="Linde D."/>
            <person name="Babiker R."/>
            <person name="Drula E."/>
            <person name="Ayuso-Fernandez I."/>
            <person name="Pacheco R."/>
            <person name="Padilla G."/>
            <person name="Ferreira P."/>
            <person name="Barriuso J."/>
            <person name="Kellner H."/>
            <person name="Castanera R."/>
            <person name="Alfaro M."/>
            <person name="Ramirez L."/>
            <person name="Pisabarro A.G."/>
            <person name="Kuo A."/>
            <person name="Tritt A."/>
            <person name="Lipzen A."/>
            <person name="He G."/>
            <person name="Yan M."/>
            <person name="Ng V."/>
            <person name="Cullen D."/>
            <person name="Martin F."/>
            <person name="Rosso M.-N."/>
            <person name="Henrissat B."/>
            <person name="Hibbett D."/>
            <person name="Martinez A.T."/>
            <person name="Grigoriev I.V."/>
        </authorList>
    </citation>
    <scope>NUCLEOTIDE SEQUENCE</scope>
    <source>
        <strain evidence="2">CBS 506.95</strain>
    </source>
</reference>
<evidence type="ECO:0000313" key="3">
    <source>
        <dbReference type="Proteomes" id="UP000807306"/>
    </source>
</evidence>
<dbReference type="OrthoDB" id="3061698at2759"/>
<name>A0A9P6E9E1_9AGAR</name>
<protein>
    <submittedName>
        <fullName evidence="2">Uncharacterized protein</fullName>
    </submittedName>
</protein>
<gene>
    <name evidence="2" type="ORF">CPB83DRAFT_885927</name>
</gene>
<evidence type="ECO:0000313" key="2">
    <source>
        <dbReference type="EMBL" id="KAF9524909.1"/>
    </source>
</evidence>
<proteinExistence type="predicted"/>
<feature type="compositionally biased region" description="Low complexity" evidence="1">
    <location>
        <begin position="54"/>
        <end position="64"/>
    </location>
</feature>
<dbReference type="AlphaFoldDB" id="A0A9P6E9E1"/>
<dbReference type="EMBL" id="MU157891">
    <property type="protein sequence ID" value="KAF9524909.1"/>
    <property type="molecule type" value="Genomic_DNA"/>
</dbReference>
<accession>A0A9P6E9E1</accession>
<feature type="region of interest" description="Disordered" evidence="1">
    <location>
        <begin position="208"/>
        <end position="233"/>
    </location>
</feature>
<organism evidence="2 3">
    <name type="scientific">Crepidotus variabilis</name>
    <dbReference type="NCBI Taxonomy" id="179855"/>
    <lineage>
        <taxon>Eukaryota</taxon>
        <taxon>Fungi</taxon>
        <taxon>Dikarya</taxon>
        <taxon>Basidiomycota</taxon>
        <taxon>Agaricomycotina</taxon>
        <taxon>Agaricomycetes</taxon>
        <taxon>Agaricomycetidae</taxon>
        <taxon>Agaricales</taxon>
        <taxon>Agaricineae</taxon>
        <taxon>Crepidotaceae</taxon>
        <taxon>Crepidotus</taxon>
    </lineage>
</organism>
<comment type="caution">
    <text evidence="2">The sequence shown here is derived from an EMBL/GenBank/DDBJ whole genome shotgun (WGS) entry which is preliminary data.</text>
</comment>
<evidence type="ECO:0000256" key="1">
    <source>
        <dbReference type="SAM" id="MobiDB-lite"/>
    </source>
</evidence>